<dbReference type="GO" id="GO:0015074">
    <property type="term" value="P:DNA integration"/>
    <property type="evidence" value="ECO:0007669"/>
    <property type="project" value="UniProtKB-KW"/>
</dbReference>
<dbReference type="PROSITE" id="PS00397">
    <property type="entry name" value="RECOMBINASES_1"/>
    <property type="match status" value="1"/>
</dbReference>
<dbReference type="Gene3D" id="3.40.50.1390">
    <property type="entry name" value="Resolvase, N-terminal catalytic domain"/>
    <property type="match status" value="1"/>
</dbReference>
<protein>
    <submittedName>
        <fullName evidence="8">Recombinase</fullName>
    </submittedName>
</protein>
<proteinExistence type="inferred from homology"/>
<dbReference type="EMBL" id="NTWE01000023">
    <property type="protein sequence ID" value="PEW01517.1"/>
    <property type="molecule type" value="Genomic_DNA"/>
</dbReference>
<dbReference type="SMART" id="SM00857">
    <property type="entry name" value="Resolvase"/>
    <property type="match status" value="1"/>
</dbReference>
<evidence type="ECO:0000313" key="8">
    <source>
        <dbReference type="EMBL" id="PEW01517.1"/>
    </source>
</evidence>
<accession>A0A2A8PVS5</accession>
<dbReference type="CDD" id="cd03768">
    <property type="entry name" value="SR_ResInv"/>
    <property type="match status" value="1"/>
</dbReference>
<name>A0A2A8PVS5_BACCE</name>
<dbReference type="GO" id="GO:0003677">
    <property type="term" value="F:DNA binding"/>
    <property type="evidence" value="ECO:0007669"/>
    <property type="project" value="UniProtKB-KW"/>
</dbReference>
<keyword evidence="4" id="KW-0233">DNA recombination</keyword>
<dbReference type="InterPro" id="IPR036162">
    <property type="entry name" value="Resolvase-like_N_sf"/>
</dbReference>
<feature type="domain" description="Resolvase/invertase-type recombinase catalytic" evidence="7">
    <location>
        <begin position="4"/>
        <end position="151"/>
    </location>
</feature>
<reference evidence="8 9" key="1">
    <citation type="submission" date="2017-09" db="EMBL/GenBank/DDBJ databases">
        <title>Large-scale bioinformatics analysis of Bacillus genomes uncovers conserved roles of natural products in bacterial physiology.</title>
        <authorList>
            <consortium name="Agbiome Team Llc"/>
            <person name="Bleich R.M."/>
            <person name="Grubbs K.J."/>
            <person name="Santa Maria K.C."/>
            <person name="Allen S.E."/>
            <person name="Farag S."/>
            <person name="Shank E.A."/>
            <person name="Bowers A."/>
        </authorList>
    </citation>
    <scope>NUCLEOTIDE SEQUENCE [LARGE SCALE GENOMIC DNA]</scope>
    <source>
        <strain evidence="8 9">AFS010695</strain>
    </source>
</reference>
<comment type="caution">
    <text evidence="8">The sequence shown here is derived from an EMBL/GenBank/DDBJ whole genome shotgun (WGS) entry which is preliminary data.</text>
</comment>
<evidence type="ECO:0000259" key="7">
    <source>
        <dbReference type="PROSITE" id="PS51736"/>
    </source>
</evidence>
<evidence type="ECO:0000256" key="6">
    <source>
        <dbReference type="PROSITE-ProRule" id="PRU10137"/>
    </source>
</evidence>
<evidence type="ECO:0000313" key="9">
    <source>
        <dbReference type="Proteomes" id="UP000220635"/>
    </source>
</evidence>
<evidence type="ECO:0000256" key="4">
    <source>
        <dbReference type="ARBA" id="ARBA00023172"/>
    </source>
</evidence>
<dbReference type="OrthoDB" id="9797501at2"/>
<dbReference type="InterPro" id="IPR006119">
    <property type="entry name" value="Resolv_N"/>
</dbReference>
<dbReference type="Proteomes" id="UP000220635">
    <property type="component" value="Unassembled WGS sequence"/>
</dbReference>
<evidence type="ECO:0000256" key="5">
    <source>
        <dbReference type="PIRSR" id="PIRSR606118-50"/>
    </source>
</evidence>
<keyword evidence="2" id="KW-0229">DNA integration</keyword>
<dbReference type="InterPro" id="IPR006118">
    <property type="entry name" value="Recombinase_CS"/>
</dbReference>
<comment type="similarity">
    <text evidence="1">Belongs to the site-specific recombinase resolvase family.</text>
</comment>
<feature type="active site" description="O-(5'-phospho-DNA)-serine intermediate" evidence="5 6">
    <location>
        <position position="12"/>
    </location>
</feature>
<dbReference type="GO" id="GO:0000150">
    <property type="term" value="F:DNA strand exchange activity"/>
    <property type="evidence" value="ECO:0007669"/>
    <property type="project" value="InterPro"/>
</dbReference>
<dbReference type="PANTHER" id="PTHR30461:SF26">
    <property type="entry name" value="RESOLVASE HOMOLOG YNEB"/>
    <property type="match status" value="1"/>
</dbReference>
<evidence type="ECO:0000256" key="2">
    <source>
        <dbReference type="ARBA" id="ARBA00022908"/>
    </source>
</evidence>
<organism evidence="8 9">
    <name type="scientific">Bacillus cereus</name>
    <dbReference type="NCBI Taxonomy" id="1396"/>
    <lineage>
        <taxon>Bacteria</taxon>
        <taxon>Bacillati</taxon>
        <taxon>Bacillota</taxon>
        <taxon>Bacilli</taxon>
        <taxon>Bacillales</taxon>
        <taxon>Bacillaceae</taxon>
        <taxon>Bacillus</taxon>
        <taxon>Bacillus cereus group</taxon>
    </lineage>
</organism>
<dbReference type="Pfam" id="PF00239">
    <property type="entry name" value="Resolvase"/>
    <property type="match status" value="1"/>
</dbReference>
<sequence>METKTFAYIRVSSADQNEGRQLEKMNALGIAERDIFIEKASGKDFDRPKYQLLKVSLRSGDLVYIDALDRLGRNYDQIISEWKDITRNIGADIIVLENESLFNSCKFRTMGDVGKVMEDQFLSLFSYIAEQERKKIRQRQAEGIAVAKKEGRHLGRPQAEITDTFKAAYKKWKTGEITAVQAMQKADVKKTTWYKLVKQVEGAK</sequence>
<evidence type="ECO:0000256" key="1">
    <source>
        <dbReference type="ARBA" id="ARBA00009913"/>
    </source>
</evidence>
<gene>
    <name evidence="8" type="ORF">CN425_12955</name>
</gene>
<dbReference type="RefSeq" id="WP_098380753.1">
    <property type="nucleotide sequence ID" value="NZ_NTWE01000023.1"/>
</dbReference>
<dbReference type="SUPFAM" id="SSF53041">
    <property type="entry name" value="Resolvase-like"/>
    <property type="match status" value="1"/>
</dbReference>
<keyword evidence="3" id="KW-0238">DNA-binding</keyword>
<dbReference type="PROSITE" id="PS51736">
    <property type="entry name" value="RECOMBINASES_3"/>
    <property type="match status" value="1"/>
</dbReference>
<dbReference type="InterPro" id="IPR050639">
    <property type="entry name" value="SSR_resolvase"/>
</dbReference>
<dbReference type="PANTHER" id="PTHR30461">
    <property type="entry name" value="DNA-INVERTASE FROM LAMBDOID PROPHAGE"/>
    <property type="match status" value="1"/>
</dbReference>
<evidence type="ECO:0000256" key="3">
    <source>
        <dbReference type="ARBA" id="ARBA00023125"/>
    </source>
</evidence>
<dbReference type="AlphaFoldDB" id="A0A2A8PVS5"/>